<keyword evidence="9" id="KW-1185">Reference proteome</keyword>
<dbReference type="KEGG" id="als:DJ013_21820"/>
<gene>
    <name evidence="8" type="ORF">DJ013_21820</name>
</gene>
<keyword evidence="6" id="KW-0472">Membrane</keyword>
<dbReference type="GO" id="GO:0006654">
    <property type="term" value="P:phosphatidic acid biosynthetic process"/>
    <property type="evidence" value="ECO:0007669"/>
    <property type="project" value="TreeGrafter"/>
</dbReference>
<dbReference type="AlphaFoldDB" id="A0A2Z4GI65"/>
<evidence type="ECO:0000313" key="8">
    <source>
        <dbReference type="EMBL" id="AWW00679.1"/>
    </source>
</evidence>
<dbReference type="PANTHER" id="PTHR10434">
    <property type="entry name" value="1-ACYL-SN-GLYCEROL-3-PHOSPHATE ACYLTRANSFERASE"/>
    <property type="match status" value="1"/>
</dbReference>
<keyword evidence="6" id="KW-1133">Transmembrane helix</keyword>
<dbReference type="GO" id="GO:0003841">
    <property type="term" value="F:1-acylglycerol-3-phosphate O-acyltransferase activity"/>
    <property type="evidence" value="ECO:0007669"/>
    <property type="project" value="TreeGrafter"/>
</dbReference>
<evidence type="ECO:0000256" key="3">
    <source>
        <dbReference type="ARBA" id="ARBA00022679"/>
    </source>
</evidence>
<dbReference type="OrthoDB" id="9803035at2"/>
<name>A0A2Z4GI65_9BACT</name>
<dbReference type="SUPFAM" id="SSF69593">
    <property type="entry name" value="Glycerol-3-phosphate (1)-acyltransferase"/>
    <property type="match status" value="1"/>
</dbReference>
<proteinExistence type="predicted"/>
<keyword evidence="4" id="KW-0443">Lipid metabolism</keyword>
<dbReference type="Pfam" id="PF01553">
    <property type="entry name" value="Acyltransferase"/>
    <property type="match status" value="1"/>
</dbReference>
<dbReference type="RefSeq" id="WP_111374045.1">
    <property type="nucleotide sequence ID" value="NZ_CP029480.1"/>
</dbReference>
<reference evidence="8 9" key="1">
    <citation type="submission" date="2018-05" db="EMBL/GenBank/DDBJ databases">
        <title>Complete genome sequence of Arcticibacterium luteifluviistationis SM1504T, a cytophagaceae bacterium isolated from Arctic surface seawater.</title>
        <authorList>
            <person name="Li Y."/>
            <person name="Qin Q.-L."/>
        </authorList>
    </citation>
    <scope>NUCLEOTIDE SEQUENCE [LARGE SCALE GENOMIC DNA]</scope>
    <source>
        <strain evidence="8 9">SM1504</strain>
    </source>
</reference>
<dbReference type="CDD" id="cd07989">
    <property type="entry name" value="LPLAT_AGPAT-like"/>
    <property type="match status" value="1"/>
</dbReference>
<comment type="pathway">
    <text evidence="1">Lipid metabolism.</text>
</comment>
<keyword evidence="3 8" id="KW-0808">Transferase</keyword>
<accession>A0A2Z4GI65</accession>
<feature type="transmembrane region" description="Helical" evidence="6">
    <location>
        <begin position="7"/>
        <end position="30"/>
    </location>
</feature>
<sequence>MKKAIDYILSVVYLAYFSIILIFFHGLQWICFNVFGQKAHQWSVNWLNFFIVKGWLLTGSSTKAVKKYPLPTDRPILFIANHSSMFDIPGIIWYWRQHTPLFVSKKELAKGIPSISYNLRKSKAALIDRKDGKKAVVEIAKLGKYVHDNNFSAAIFPEGTRSKTGKLREFQVGGVAVLLKRCPNALVVPLAIKGTGIFNPTGVFPLTSFTPMIYTSLKPIEPDGLTPEAILEDAKRQIENCLANL</sequence>
<evidence type="ECO:0000256" key="4">
    <source>
        <dbReference type="ARBA" id="ARBA00023098"/>
    </source>
</evidence>
<evidence type="ECO:0000256" key="2">
    <source>
        <dbReference type="ARBA" id="ARBA00022516"/>
    </source>
</evidence>
<evidence type="ECO:0000259" key="7">
    <source>
        <dbReference type="SMART" id="SM00563"/>
    </source>
</evidence>
<dbReference type="Proteomes" id="UP000249873">
    <property type="component" value="Chromosome"/>
</dbReference>
<evidence type="ECO:0000256" key="5">
    <source>
        <dbReference type="ARBA" id="ARBA00023315"/>
    </source>
</evidence>
<evidence type="ECO:0000313" key="9">
    <source>
        <dbReference type="Proteomes" id="UP000249873"/>
    </source>
</evidence>
<protein>
    <submittedName>
        <fullName evidence="8">1-acyl-sn-glycerol-3-phosphate acyltransferase</fullName>
    </submittedName>
</protein>
<organism evidence="8 9">
    <name type="scientific">Arcticibacterium luteifluviistationis</name>
    <dbReference type="NCBI Taxonomy" id="1784714"/>
    <lineage>
        <taxon>Bacteria</taxon>
        <taxon>Pseudomonadati</taxon>
        <taxon>Bacteroidota</taxon>
        <taxon>Cytophagia</taxon>
        <taxon>Cytophagales</taxon>
        <taxon>Leadbetterellaceae</taxon>
        <taxon>Arcticibacterium</taxon>
    </lineage>
</organism>
<evidence type="ECO:0000256" key="1">
    <source>
        <dbReference type="ARBA" id="ARBA00005189"/>
    </source>
</evidence>
<keyword evidence="2" id="KW-0444">Lipid biosynthesis</keyword>
<dbReference type="InterPro" id="IPR002123">
    <property type="entry name" value="Plipid/glycerol_acylTrfase"/>
</dbReference>
<keyword evidence="5 8" id="KW-0012">Acyltransferase</keyword>
<feature type="domain" description="Phospholipid/glycerol acyltransferase" evidence="7">
    <location>
        <begin position="76"/>
        <end position="195"/>
    </location>
</feature>
<dbReference type="EMBL" id="CP029480">
    <property type="protein sequence ID" value="AWW00679.1"/>
    <property type="molecule type" value="Genomic_DNA"/>
</dbReference>
<evidence type="ECO:0000256" key="6">
    <source>
        <dbReference type="SAM" id="Phobius"/>
    </source>
</evidence>
<dbReference type="SMART" id="SM00563">
    <property type="entry name" value="PlsC"/>
    <property type="match status" value="1"/>
</dbReference>
<dbReference type="PANTHER" id="PTHR10434:SF64">
    <property type="entry name" value="1-ACYL-SN-GLYCEROL-3-PHOSPHATE ACYLTRANSFERASE-RELATED"/>
    <property type="match status" value="1"/>
</dbReference>
<keyword evidence="6" id="KW-0812">Transmembrane</keyword>